<reference evidence="2 3" key="1">
    <citation type="submission" date="2016-10" db="EMBL/GenBank/DDBJ databases">
        <authorList>
            <person name="de Groot N.N."/>
        </authorList>
    </citation>
    <scope>NUCLEOTIDE SEQUENCE [LARGE SCALE GENOMIC DNA]</scope>
    <source>
        <strain evidence="2 3">DSM 6059</strain>
    </source>
</reference>
<accession>A0A1I1JJ73</accession>
<dbReference type="GO" id="GO:0008237">
    <property type="term" value="F:metallopeptidase activity"/>
    <property type="evidence" value="ECO:0007669"/>
    <property type="project" value="UniProtKB-KW"/>
</dbReference>
<dbReference type="OrthoDB" id="7057810at2"/>
<keyword evidence="3" id="KW-1185">Reference proteome</keyword>
<dbReference type="Pfam" id="PF26233">
    <property type="entry name" value="NicX"/>
    <property type="match status" value="1"/>
</dbReference>
<evidence type="ECO:0000256" key="1">
    <source>
        <dbReference type="ARBA" id="ARBA00022723"/>
    </source>
</evidence>
<dbReference type="Proteomes" id="UP000198862">
    <property type="component" value="Unassembled WGS sequence"/>
</dbReference>
<dbReference type="STRING" id="1123010.SAMN02745724_01777"/>
<protein>
    <submittedName>
        <fullName evidence="2">Thermophilic metalloprotease (M29)</fullName>
    </submittedName>
</protein>
<dbReference type="RefSeq" id="WP_091982887.1">
    <property type="nucleotide sequence ID" value="NZ_FOLO01000010.1"/>
</dbReference>
<dbReference type="GO" id="GO:0046872">
    <property type="term" value="F:metal ion binding"/>
    <property type="evidence" value="ECO:0007669"/>
    <property type="project" value="UniProtKB-KW"/>
</dbReference>
<dbReference type="GO" id="GO:0006508">
    <property type="term" value="P:proteolysis"/>
    <property type="evidence" value="ECO:0007669"/>
    <property type="project" value="UniProtKB-KW"/>
</dbReference>
<evidence type="ECO:0000313" key="3">
    <source>
        <dbReference type="Proteomes" id="UP000198862"/>
    </source>
</evidence>
<organism evidence="2 3">
    <name type="scientific">Pseudoalteromonas denitrificans DSM 6059</name>
    <dbReference type="NCBI Taxonomy" id="1123010"/>
    <lineage>
        <taxon>Bacteria</taxon>
        <taxon>Pseudomonadati</taxon>
        <taxon>Pseudomonadota</taxon>
        <taxon>Gammaproteobacteria</taxon>
        <taxon>Alteromonadales</taxon>
        <taxon>Pseudoalteromonadaceae</taxon>
        <taxon>Pseudoalteromonas</taxon>
    </lineage>
</organism>
<dbReference type="InterPro" id="IPR058739">
    <property type="entry name" value="NicX"/>
</dbReference>
<gene>
    <name evidence="2" type="ORF">SAMN02745724_01777</name>
</gene>
<keyword evidence="2" id="KW-0645">Protease</keyword>
<keyword evidence="1" id="KW-0479">Metal-binding</keyword>
<dbReference type="EMBL" id="FOLO01000010">
    <property type="protein sequence ID" value="SFC48604.1"/>
    <property type="molecule type" value="Genomic_DNA"/>
</dbReference>
<proteinExistence type="predicted"/>
<dbReference type="PANTHER" id="PTHR34448:SF1">
    <property type="entry name" value="BLL6088 PROTEIN"/>
    <property type="match status" value="1"/>
</dbReference>
<evidence type="ECO:0000313" key="2">
    <source>
        <dbReference type="EMBL" id="SFC48604.1"/>
    </source>
</evidence>
<keyword evidence="2" id="KW-0378">Hydrolase</keyword>
<sequence length="369" mass="41146">MLNQKLWDGVNILLDNYAHVEKEDVVVIVYAPDSIEATGWISTALEQRGISAKLVRTKPLTDNEFSAKLESILPKVNSLKGKLVIITLERDTMSNTTELREAMKQYPDDKCIIVRAMSEAYGFFNYGIQADPQELSARNTTILERCMGAKHLHLTSESGSDLHIELSKEHRWISNRGIFRPGNFLILPAGEVATYPGKISGTLVANFALHINMITKIDTRLNECPVTIEIKDNKVISYHCDNPDIYEIIDKSFNKENAKNVGELGFGTNYGVDIAVPENSHVNERRPGIHLGFGQHNQGGIIDYHCDVHMDLIAKGGLVWIDDDPEPIDMENIKPSVNAHPERLYDEDVFAPGTKADSDDCCGVICPTK</sequence>
<keyword evidence="2" id="KW-0482">Metalloprotease</keyword>
<dbReference type="InterPro" id="IPR052170">
    <property type="entry name" value="M29_Exopeptidase"/>
</dbReference>
<dbReference type="SUPFAM" id="SSF144052">
    <property type="entry name" value="Thermophilic metalloprotease-like"/>
    <property type="match status" value="1"/>
</dbReference>
<dbReference type="PANTHER" id="PTHR34448">
    <property type="entry name" value="AMINOPEPTIDASE"/>
    <property type="match status" value="1"/>
</dbReference>
<dbReference type="AlphaFoldDB" id="A0A1I1JJ73"/>
<name>A0A1I1JJ73_9GAMM</name>